<evidence type="ECO:0000313" key="1">
    <source>
        <dbReference type="EMBL" id="KAK4502196.1"/>
    </source>
</evidence>
<reference evidence="1 2" key="1">
    <citation type="journal article" date="2023" name="G3 (Bethesda)">
        <title>A chromosome-level genome assembly of Zasmidium syzygii isolated from banana leaves.</title>
        <authorList>
            <person name="van Westerhoven A.C."/>
            <person name="Mehrabi R."/>
            <person name="Talebi R."/>
            <person name="Steentjes M.B.F."/>
            <person name="Corcolon B."/>
            <person name="Chong P.A."/>
            <person name="Kema G.H.J."/>
            <person name="Seidl M.F."/>
        </authorList>
    </citation>
    <scope>NUCLEOTIDE SEQUENCE [LARGE SCALE GENOMIC DNA]</scope>
    <source>
        <strain evidence="1 2">P124</strain>
    </source>
</reference>
<accession>A0ABR0ELQ2</accession>
<proteinExistence type="predicted"/>
<organism evidence="1 2">
    <name type="scientific">Zasmidium cellare</name>
    <name type="common">Wine cellar mold</name>
    <name type="synonym">Racodium cellare</name>
    <dbReference type="NCBI Taxonomy" id="395010"/>
    <lineage>
        <taxon>Eukaryota</taxon>
        <taxon>Fungi</taxon>
        <taxon>Dikarya</taxon>
        <taxon>Ascomycota</taxon>
        <taxon>Pezizomycotina</taxon>
        <taxon>Dothideomycetes</taxon>
        <taxon>Dothideomycetidae</taxon>
        <taxon>Mycosphaerellales</taxon>
        <taxon>Mycosphaerellaceae</taxon>
        <taxon>Zasmidium</taxon>
    </lineage>
</organism>
<comment type="caution">
    <text evidence="1">The sequence shown here is derived from an EMBL/GenBank/DDBJ whole genome shotgun (WGS) entry which is preliminary data.</text>
</comment>
<gene>
    <name evidence="1" type="ORF">PRZ48_005621</name>
</gene>
<dbReference type="Proteomes" id="UP001305779">
    <property type="component" value="Unassembled WGS sequence"/>
</dbReference>
<name>A0ABR0ELQ2_ZASCE</name>
<dbReference type="InterPro" id="IPR038883">
    <property type="entry name" value="AN11006-like"/>
</dbReference>
<protein>
    <submittedName>
        <fullName evidence="1">Uncharacterized protein</fullName>
    </submittedName>
</protein>
<dbReference type="EMBL" id="JAXOVC010000004">
    <property type="protein sequence ID" value="KAK4502196.1"/>
    <property type="molecule type" value="Genomic_DNA"/>
</dbReference>
<keyword evidence="2" id="KW-1185">Reference proteome</keyword>
<evidence type="ECO:0000313" key="2">
    <source>
        <dbReference type="Proteomes" id="UP001305779"/>
    </source>
</evidence>
<dbReference type="PANTHER" id="PTHR42085:SF1">
    <property type="entry name" value="F-BOX DOMAIN-CONTAINING PROTEIN"/>
    <property type="match status" value="1"/>
</dbReference>
<dbReference type="PANTHER" id="PTHR42085">
    <property type="entry name" value="F-BOX DOMAIN-CONTAINING PROTEIN"/>
    <property type="match status" value="1"/>
</dbReference>
<sequence length="151" mass="16750">MSSCPLFALPRELRDQIYTHLYAPSSNHTTLFVLGHSTRYRLANFSLQSHSGPDYTTALRTATSLLRTCRQLRHEATPFFADSIIYKIVVEGSSPGSIGSRLPEETFRSLVQRMRRVLVGGVRESEVERCGAGSFAFEEEFGGFGGDVEGV</sequence>